<keyword evidence="2" id="KW-1185">Reference proteome</keyword>
<reference evidence="1 2" key="2">
    <citation type="journal article" date="2022" name="Mol. Ecol. Resour.">
        <title>The genomes of chicory, endive, great burdock and yacon provide insights into Asteraceae paleo-polyploidization history and plant inulin production.</title>
        <authorList>
            <person name="Fan W."/>
            <person name="Wang S."/>
            <person name="Wang H."/>
            <person name="Wang A."/>
            <person name="Jiang F."/>
            <person name="Liu H."/>
            <person name="Zhao H."/>
            <person name="Xu D."/>
            <person name="Zhang Y."/>
        </authorList>
    </citation>
    <scope>NUCLEOTIDE SEQUENCE [LARGE SCALE GENOMIC DNA]</scope>
    <source>
        <strain evidence="2">cv. Punajuju</strain>
        <tissue evidence="1">Leaves</tissue>
    </source>
</reference>
<comment type="caution">
    <text evidence="1">The sequence shown here is derived from an EMBL/GenBank/DDBJ whole genome shotgun (WGS) entry which is preliminary data.</text>
</comment>
<dbReference type="EMBL" id="CM042010">
    <property type="protein sequence ID" value="KAI3781633.1"/>
    <property type="molecule type" value="Genomic_DNA"/>
</dbReference>
<reference evidence="2" key="1">
    <citation type="journal article" date="2022" name="Mol. Ecol. Resour.">
        <title>The genomes of chicory, endive, great burdock and yacon provide insights into Asteraceae palaeo-polyploidization history and plant inulin production.</title>
        <authorList>
            <person name="Fan W."/>
            <person name="Wang S."/>
            <person name="Wang H."/>
            <person name="Wang A."/>
            <person name="Jiang F."/>
            <person name="Liu H."/>
            <person name="Zhao H."/>
            <person name="Xu D."/>
            <person name="Zhang Y."/>
        </authorList>
    </citation>
    <scope>NUCLEOTIDE SEQUENCE [LARGE SCALE GENOMIC DNA]</scope>
    <source>
        <strain evidence="2">cv. Punajuju</strain>
    </source>
</reference>
<evidence type="ECO:0000313" key="1">
    <source>
        <dbReference type="EMBL" id="KAI3781633.1"/>
    </source>
</evidence>
<protein>
    <submittedName>
        <fullName evidence="1">Uncharacterized protein</fullName>
    </submittedName>
</protein>
<organism evidence="1 2">
    <name type="scientific">Cichorium intybus</name>
    <name type="common">Chicory</name>
    <dbReference type="NCBI Taxonomy" id="13427"/>
    <lineage>
        <taxon>Eukaryota</taxon>
        <taxon>Viridiplantae</taxon>
        <taxon>Streptophyta</taxon>
        <taxon>Embryophyta</taxon>
        <taxon>Tracheophyta</taxon>
        <taxon>Spermatophyta</taxon>
        <taxon>Magnoliopsida</taxon>
        <taxon>eudicotyledons</taxon>
        <taxon>Gunneridae</taxon>
        <taxon>Pentapetalae</taxon>
        <taxon>asterids</taxon>
        <taxon>campanulids</taxon>
        <taxon>Asterales</taxon>
        <taxon>Asteraceae</taxon>
        <taxon>Cichorioideae</taxon>
        <taxon>Cichorieae</taxon>
        <taxon>Cichoriinae</taxon>
        <taxon>Cichorium</taxon>
    </lineage>
</organism>
<evidence type="ECO:0000313" key="2">
    <source>
        <dbReference type="Proteomes" id="UP001055811"/>
    </source>
</evidence>
<accession>A0ACB9GEM1</accession>
<sequence length="336" mass="37566">MDRVCVTGAGGFIASWVIKLLLSKGYIVHGTVRDPCNEEKNGHLKKLENAKEKLHLFKTDLLNYEGLCAAFAGCDGVIHIASPVPGIVPSDDPQTEMLDPAILGTRNVLDACLEFKVKKVVVMSSATAVMFNPNWPSGLEMDESCWSDPEFCKANEKWYSLSKTLAEREAWEYAKKVGLNIVTICPSATLGPMLQQNINGSSFLLVSYVKDLEGRSSDETKKTEDVERAVVDVRDLADAILLLYEKQESEGRYICSSYSLMTRDFVAKVQSMFPHYDYPKNFTEPNKTESALFNSKKLLNLGWNYRPLEETISDSITNYEEAGVLDTKGIELEIKF</sequence>
<dbReference type="Proteomes" id="UP001055811">
    <property type="component" value="Linkage Group LG02"/>
</dbReference>
<proteinExistence type="predicted"/>
<name>A0ACB9GEM1_CICIN</name>
<gene>
    <name evidence="1" type="ORF">L2E82_11652</name>
</gene>